<dbReference type="Proteomes" id="UP001152561">
    <property type="component" value="Unassembled WGS sequence"/>
</dbReference>
<dbReference type="OrthoDB" id="757982at2759"/>
<feature type="region of interest" description="Disordered" evidence="1">
    <location>
        <begin position="189"/>
        <end position="216"/>
    </location>
</feature>
<comment type="caution">
    <text evidence="2">The sequence shown here is derived from an EMBL/GenBank/DDBJ whole genome shotgun (WGS) entry which is preliminary data.</text>
</comment>
<dbReference type="EMBL" id="JAJAGQ010000024">
    <property type="protein sequence ID" value="KAJ8527200.1"/>
    <property type="molecule type" value="Genomic_DNA"/>
</dbReference>
<protein>
    <submittedName>
        <fullName evidence="2">Uncharacterized protein</fullName>
    </submittedName>
</protein>
<reference evidence="3" key="1">
    <citation type="journal article" date="2023" name="Proc. Natl. Acad. Sci. U.S.A.">
        <title>Genomic and structural basis for evolution of tropane alkaloid biosynthesis.</title>
        <authorList>
            <person name="Wanga Y.-J."/>
            <person name="Taina T."/>
            <person name="Yua J.-Y."/>
            <person name="Lia J."/>
            <person name="Xua B."/>
            <person name="Chenc J."/>
            <person name="D'Auriad J.C."/>
            <person name="Huanga J.-P."/>
            <person name="Huanga S.-X."/>
        </authorList>
    </citation>
    <scope>NUCLEOTIDE SEQUENCE [LARGE SCALE GENOMIC DNA]</scope>
    <source>
        <strain evidence="3">cv. KIB-2019</strain>
    </source>
</reference>
<evidence type="ECO:0000313" key="2">
    <source>
        <dbReference type="EMBL" id="KAJ8527200.1"/>
    </source>
</evidence>
<evidence type="ECO:0000313" key="3">
    <source>
        <dbReference type="Proteomes" id="UP001152561"/>
    </source>
</evidence>
<proteinExistence type="predicted"/>
<gene>
    <name evidence="2" type="ORF">K7X08_029677</name>
</gene>
<evidence type="ECO:0000256" key="1">
    <source>
        <dbReference type="SAM" id="MobiDB-lite"/>
    </source>
</evidence>
<dbReference type="AlphaFoldDB" id="A0A9Q1L2E4"/>
<sequence length="216" mass="24404">MKRELNELYYGSKNEDVHGFENINTVPSVDNDHIQHHQQQPTDFDPMDDTDIWLNGNFTTDFPLLQDFQCMSSSSSTSNSPPTDSDPSSWAVLKSDAEQNFDKKIDIIGNQQCQNVMENLGYTDLNEFLAPVSFFHSGSPQEKLQQKEEGNDQQVSIFQGDGELALVFLDWLKQNKGYISGKDMRSTKLKRSTIESASKRLGSTKEGKKTVVETHS</sequence>
<organism evidence="2 3">
    <name type="scientific">Anisodus acutangulus</name>
    <dbReference type="NCBI Taxonomy" id="402998"/>
    <lineage>
        <taxon>Eukaryota</taxon>
        <taxon>Viridiplantae</taxon>
        <taxon>Streptophyta</taxon>
        <taxon>Embryophyta</taxon>
        <taxon>Tracheophyta</taxon>
        <taxon>Spermatophyta</taxon>
        <taxon>Magnoliopsida</taxon>
        <taxon>eudicotyledons</taxon>
        <taxon>Gunneridae</taxon>
        <taxon>Pentapetalae</taxon>
        <taxon>asterids</taxon>
        <taxon>lamiids</taxon>
        <taxon>Solanales</taxon>
        <taxon>Solanaceae</taxon>
        <taxon>Solanoideae</taxon>
        <taxon>Hyoscyameae</taxon>
        <taxon>Anisodus</taxon>
    </lineage>
</organism>
<name>A0A9Q1L2E4_9SOLA</name>
<accession>A0A9Q1L2E4</accession>
<feature type="compositionally biased region" description="Basic and acidic residues" evidence="1">
    <location>
        <begin position="203"/>
        <end position="216"/>
    </location>
</feature>
<keyword evidence="3" id="KW-1185">Reference proteome</keyword>